<reference evidence="2 3" key="1">
    <citation type="journal article" date="2013" name="ISME J.">
        <title>Multifactorial diversity sustains microbial community stability.</title>
        <authorList>
            <person name="Erkus O."/>
            <person name="de Jager V.C."/>
            <person name="Spus M."/>
            <person name="van Alen-Boerrigter I.J."/>
            <person name="van Rijswijck I.M."/>
            <person name="Hazelwood L."/>
            <person name="Janssen P.W."/>
            <person name="van Hijum S.A."/>
            <person name="Kleerebezem M."/>
            <person name="Smid E.J."/>
        </authorList>
    </citation>
    <scope>NUCLEOTIDE SEQUENCE [LARGE SCALE GENOMIC DNA]</scope>
    <source>
        <strain evidence="2 3">TIFN3</strain>
    </source>
</reference>
<protein>
    <recommendedName>
        <fullName evidence="1">Replication initiation protein-like C-terminal domain-containing protein</fullName>
    </recommendedName>
</protein>
<evidence type="ECO:0000259" key="1">
    <source>
        <dbReference type="Pfam" id="PF02486"/>
    </source>
</evidence>
<dbReference type="Proteomes" id="UP000015664">
    <property type="component" value="Unassembled WGS sequence"/>
</dbReference>
<feature type="domain" description="Replication initiation protein-like C-terminal" evidence="1">
    <location>
        <begin position="7"/>
        <end position="171"/>
    </location>
</feature>
<dbReference type="EMBL" id="ATBE01000213">
    <property type="protein sequence ID" value="EQC95094.1"/>
    <property type="molecule type" value="Genomic_DNA"/>
</dbReference>
<dbReference type="Pfam" id="PF02486">
    <property type="entry name" value="Rep_trans"/>
    <property type="match status" value="1"/>
</dbReference>
<name>T0WPJ5_LACLC</name>
<evidence type="ECO:0000313" key="3">
    <source>
        <dbReference type="Proteomes" id="UP000015664"/>
    </source>
</evidence>
<proteinExistence type="predicted"/>
<feature type="non-terminal residue" evidence="2">
    <location>
        <position position="172"/>
    </location>
</feature>
<accession>T0WPJ5</accession>
<dbReference type="AlphaFoldDB" id="T0WPJ5"/>
<dbReference type="InterPro" id="IPR003491">
    <property type="entry name" value="REP-like_C"/>
</dbReference>
<organism evidence="2 3">
    <name type="scientific">Lactococcus cremoris subsp. cremoris TIFN3</name>
    <dbReference type="NCBI Taxonomy" id="1234873"/>
    <lineage>
        <taxon>Bacteria</taxon>
        <taxon>Bacillati</taxon>
        <taxon>Bacillota</taxon>
        <taxon>Bacilli</taxon>
        <taxon>Lactobacillales</taxon>
        <taxon>Streptococcaceae</taxon>
        <taxon>Lactococcus</taxon>
        <taxon>Lactococcus cremoris subsp. cremoris</taxon>
    </lineage>
</organism>
<evidence type="ECO:0000313" key="2">
    <source>
        <dbReference type="EMBL" id="EQC95094.1"/>
    </source>
</evidence>
<comment type="caution">
    <text evidence="2">The sequence shown here is derived from an EMBL/GenBank/DDBJ whole genome shotgun (WGS) entry which is preliminary data.</text>
</comment>
<gene>
    <name evidence="2" type="ORF">LLT3_14695</name>
</gene>
<sequence>MYLRELIHLYYNNRILTASQSYSFRESSVVSTNKGSTLYFGSRQSSLFFRFYEKDWEQAQARGVSVDEIHQTDGFKNRFEIVLRKEKSDSFINEYLSDKNFDVSLVAVGIINQKLTVLEAKEDKLHKVWYDLMTSSLGYAFVTDPQEVDFERKFNWFKSIAPSLKMLSEADG</sequence>